<evidence type="ECO:0000313" key="3">
    <source>
        <dbReference type="EMBL" id="KMS75168.1"/>
    </source>
</evidence>
<feature type="transmembrane region" description="Helical" evidence="2">
    <location>
        <begin position="28"/>
        <end position="45"/>
    </location>
</feature>
<evidence type="ECO:0000256" key="1">
    <source>
        <dbReference type="SAM" id="MobiDB-lite"/>
    </source>
</evidence>
<evidence type="ECO:0000313" key="4">
    <source>
        <dbReference type="Proteomes" id="UP000037432"/>
    </source>
</evidence>
<proteinExistence type="predicted"/>
<dbReference type="PANTHER" id="PTHR33453">
    <property type="match status" value="1"/>
</dbReference>
<keyword evidence="2" id="KW-1133">Transmembrane helix</keyword>
<dbReference type="AlphaFoldDB" id="A0A0J7ZJ43"/>
<dbReference type="PANTHER" id="PTHR33453:SF34">
    <property type="entry name" value="RIBOSOME-INACTIVATING PROTEIN"/>
    <property type="match status" value="1"/>
</dbReference>
<organism evidence="3 4">
    <name type="scientific">Streptomyces viridochromogenes</name>
    <dbReference type="NCBI Taxonomy" id="1938"/>
    <lineage>
        <taxon>Bacteria</taxon>
        <taxon>Bacillati</taxon>
        <taxon>Actinomycetota</taxon>
        <taxon>Actinomycetes</taxon>
        <taxon>Kitasatosporales</taxon>
        <taxon>Streptomycetaceae</taxon>
        <taxon>Streptomyces</taxon>
    </lineage>
</organism>
<sequence>MTMESTATVGRAGGGGHRRRSRWLSGKFLALFLSVATMLGGWAVIAPQFEQKAAAIDDGKDIVWDINGGQPAFNKMIDKVRQRATGGRVLREGVLQTDPTQDSTSDIFAVEVRHSGAASSSEAPRVRLIFKAKNLFLLGWHIIPPIPGDLNPGASNAGGTLIWFKGDDPGYRGSNAEKFPPTVRNLNFTGNYTDLERVAGRPRSGLTLSGPVMEQAFRDIRASAERARTDTTADAAMVLIMTIAEAARFDPLQQAFAQGFATNNQYTITGNDARLMNSWSDISNQLVSNLNDRTPIDVSIRDNDPSTVDFLATTVSSVTAILAICLMQLKS</sequence>
<dbReference type="EMBL" id="LFNT01000009">
    <property type="protein sequence ID" value="KMS75168.1"/>
    <property type="molecule type" value="Genomic_DNA"/>
</dbReference>
<dbReference type="SUPFAM" id="SSF56371">
    <property type="entry name" value="Ribosome inactivating proteins (RIP)"/>
    <property type="match status" value="1"/>
</dbReference>
<dbReference type="Gene3D" id="3.40.420.10">
    <property type="entry name" value="Ricin (A subunit), domain 1"/>
    <property type="match status" value="1"/>
</dbReference>
<comment type="caution">
    <text evidence="3">The sequence shown here is derived from an EMBL/GenBank/DDBJ whole genome shotgun (WGS) entry which is preliminary data.</text>
</comment>
<keyword evidence="2" id="KW-0472">Membrane</keyword>
<dbReference type="GO" id="GO:0017148">
    <property type="term" value="P:negative regulation of translation"/>
    <property type="evidence" value="ECO:0007669"/>
    <property type="project" value="InterPro"/>
</dbReference>
<protein>
    <submittedName>
        <fullName evidence="3">Uncharacterized protein</fullName>
    </submittedName>
</protein>
<dbReference type="InterPro" id="IPR036041">
    <property type="entry name" value="Ribosome-inact_prot_sf"/>
</dbReference>
<keyword evidence="2" id="KW-0812">Transmembrane</keyword>
<feature type="region of interest" description="Disordered" evidence="1">
    <location>
        <begin position="1"/>
        <end position="20"/>
    </location>
</feature>
<evidence type="ECO:0000256" key="2">
    <source>
        <dbReference type="SAM" id="Phobius"/>
    </source>
</evidence>
<dbReference type="Proteomes" id="UP000037432">
    <property type="component" value="Unassembled WGS sequence"/>
</dbReference>
<dbReference type="InterPro" id="IPR016138">
    <property type="entry name" value="Ribosome_inactivat_prot_sub1"/>
</dbReference>
<dbReference type="Pfam" id="PF00161">
    <property type="entry name" value="RIP"/>
    <property type="match status" value="1"/>
</dbReference>
<name>A0A0J7ZJ43_STRVR</name>
<gene>
    <name evidence="3" type="ORF">ACM01_11010</name>
</gene>
<accession>A0A0J7ZJ43</accession>
<reference evidence="3 4" key="1">
    <citation type="submission" date="2015-06" db="EMBL/GenBank/DDBJ databases">
        <authorList>
            <person name="Ju K.-S."/>
            <person name="Doroghazi J.R."/>
            <person name="Metcalf W.W."/>
        </authorList>
    </citation>
    <scope>NUCLEOTIDE SEQUENCE [LARGE SCALE GENOMIC DNA]</scope>
    <source>
        <strain evidence="3 4">NRRL 3414</strain>
    </source>
</reference>
<dbReference type="GO" id="GO:0030598">
    <property type="term" value="F:rRNA N-glycosylase activity"/>
    <property type="evidence" value="ECO:0007669"/>
    <property type="project" value="InterPro"/>
</dbReference>
<dbReference type="InterPro" id="IPR001574">
    <property type="entry name" value="Ribosome_inactivat_prot"/>
</dbReference>
<dbReference type="PATRIC" id="fig|1938.3.peg.2194"/>